<reference evidence="3 4" key="1">
    <citation type="submission" date="2017-05" db="EMBL/GenBank/DDBJ databases">
        <title>The Genome Sequence of Tsuchiyaea wingfieldii DSM 27421.</title>
        <authorList>
            <person name="Cuomo C."/>
            <person name="Passer A."/>
            <person name="Billmyre B."/>
            <person name="Heitman J."/>
        </authorList>
    </citation>
    <scope>NUCLEOTIDE SEQUENCE [LARGE SCALE GENOMIC DNA]</scope>
    <source>
        <strain evidence="3 4">DSM 27421</strain>
    </source>
</reference>
<dbReference type="InterPro" id="IPR001138">
    <property type="entry name" value="Zn2Cys6_DnaBD"/>
</dbReference>
<dbReference type="AlphaFoldDB" id="A0A5D3APV8"/>
<dbReference type="GO" id="GO:0008270">
    <property type="term" value="F:zinc ion binding"/>
    <property type="evidence" value="ECO:0007669"/>
    <property type="project" value="InterPro"/>
</dbReference>
<dbReference type="GO" id="GO:0000981">
    <property type="term" value="F:DNA-binding transcription factor activity, RNA polymerase II-specific"/>
    <property type="evidence" value="ECO:0007669"/>
    <property type="project" value="InterPro"/>
</dbReference>
<evidence type="ECO:0000256" key="1">
    <source>
        <dbReference type="SAM" id="MobiDB-lite"/>
    </source>
</evidence>
<organism evidence="3 4">
    <name type="scientific">Cryptococcus floricola</name>
    <dbReference type="NCBI Taxonomy" id="2591691"/>
    <lineage>
        <taxon>Eukaryota</taxon>
        <taxon>Fungi</taxon>
        <taxon>Dikarya</taxon>
        <taxon>Basidiomycota</taxon>
        <taxon>Agaricomycotina</taxon>
        <taxon>Tremellomycetes</taxon>
        <taxon>Tremellales</taxon>
        <taxon>Cryptococcaceae</taxon>
        <taxon>Cryptococcus</taxon>
    </lineage>
</organism>
<comment type="caution">
    <text evidence="3">The sequence shown here is derived from an EMBL/GenBank/DDBJ whole genome shotgun (WGS) entry which is preliminary data.</text>
</comment>
<feature type="compositionally biased region" description="Basic and acidic residues" evidence="1">
    <location>
        <begin position="100"/>
        <end position="116"/>
    </location>
</feature>
<dbReference type="InterPro" id="IPR036864">
    <property type="entry name" value="Zn2-C6_fun-type_DNA-bd_sf"/>
</dbReference>
<sequence length="263" mass="29757">MVKRNKSKNTKSAKIGTGTKRGTRKAISCDYCRKNRRGCKGATPFGTKPCTQCIDNNNRCCQWSAASNGLTQAVYDSILPENREGLVVVNPSATKRRRRRDDDQTRQAELRQDAREASCSTSNPREASQDVIEPIEDSEASFELDQHVAYPAPVEWLVSSSLEDDDYSRYSSDYDLELTTEGLEVGHSWELARALPTQPLYEDASLDQYQGQYTNTRLDRRPEEAPEIGVLLSVQRYSSSRIHNQQTILDDQIDPCLRGEVYH</sequence>
<name>A0A5D3APV8_9TREE</name>
<evidence type="ECO:0000313" key="3">
    <source>
        <dbReference type="EMBL" id="TYJ51706.1"/>
    </source>
</evidence>
<feature type="domain" description="Zn(2)-C6 fungal-type" evidence="2">
    <location>
        <begin position="28"/>
        <end position="60"/>
    </location>
</feature>
<dbReference type="PROSITE" id="PS00463">
    <property type="entry name" value="ZN2_CY6_FUNGAL_1"/>
    <property type="match status" value="1"/>
</dbReference>
<accession>A0A5D3APV8</accession>
<dbReference type="Proteomes" id="UP000322245">
    <property type="component" value="Unassembled WGS sequence"/>
</dbReference>
<dbReference type="PROSITE" id="PS50048">
    <property type="entry name" value="ZN2_CY6_FUNGAL_2"/>
    <property type="match status" value="1"/>
</dbReference>
<evidence type="ECO:0000259" key="2">
    <source>
        <dbReference type="PROSITE" id="PS50048"/>
    </source>
</evidence>
<dbReference type="SUPFAM" id="SSF57701">
    <property type="entry name" value="Zn2/Cys6 DNA-binding domain"/>
    <property type="match status" value="1"/>
</dbReference>
<evidence type="ECO:0000313" key="4">
    <source>
        <dbReference type="Proteomes" id="UP000322245"/>
    </source>
</evidence>
<protein>
    <recommendedName>
        <fullName evidence="2">Zn(2)-C6 fungal-type domain-containing protein</fullName>
    </recommendedName>
</protein>
<feature type="region of interest" description="Disordered" evidence="1">
    <location>
        <begin position="93"/>
        <end position="130"/>
    </location>
</feature>
<dbReference type="CDD" id="cd00067">
    <property type="entry name" value="GAL4"/>
    <property type="match status" value="1"/>
</dbReference>
<dbReference type="EMBL" id="NIDF01000197">
    <property type="protein sequence ID" value="TYJ51706.1"/>
    <property type="molecule type" value="Genomic_DNA"/>
</dbReference>
<gene>
    <name evidence="3" type="ORF">B9479_007709</name>
</gene>
<keyword evidence="4" id="KW-1185">Reference proteome</keyword>
<proteinExistence type="predicted"/>